<dbReference type="Proteomes" id="UP000308365">
    <property type="component" value="Unassembled WGS sequence"/>
</dbReference>
<evidence type="ECO:0000256" key="6">
    <source>
        <dbReference type="ARBA" id="ARBA00022833"/>
    </source>
</evidence>
<feature type="domain" description="C2H2-type" evidence="13">
    <location>
        <begin position="226"/>
        <end position="253"/>
    </location>
</feature>
<accession>A0A4U1FTZ9</accession>
<dbReference type="Pfam" id="PF00096">
    <property type="entry name" value="zf-C2H2"/>
    <property type="match status" value="10"/>
</dbReference>
<keyword evidence="10" id="KW-0539">Nucleus</keyword>
<feature type="domain" description="C2H2-type" evidence="13">
    <location>
        <begin position="198"/>
        <end position="225"/>
    </location>
</feature>
<dbReference type="FunFam" id="3.30.160.60:FF:000176">
    <property type="entry name" value="zinc finger protein 70"/>
    <property type="match status" value="1"/>
</dbReference>
<keyword evidence="8" id="KW-0238">DNA-binding</keyword>
<dbReference type="SUPFAM" id="SSF57667">
    <property type="entry name" value="beta-beta-alpha zinc fingers"/>
    <property type="match status" value="9"/>
</dbReference>
<keyword evidence="5 11" id="KW-0863">Zinc-finger</keyword>
<evidence type="ECO:0000256" key="12">
    <source>
        <dbReference type="SAM" id="MobiDB-lite"/>
    </source>
</evidence>
<dbReference type="FunFam" id="3.30.160.60:FF:002239">
    <property type="entry name" value="Zinc finger protein 226"/>
    <property type="match status" value="1"/>
</dbReference>
<dbReference type="FunFam" id="3.30.160.60:FF:001630">
    <property type="entry name" value="Zinc finger protein 888"/>
    <property type="match status" value="1"/>
</dbReference>
<dbReference type="FunFam" id="3.30.160.60:FF:000358">
    <property type="entry name" value="zinc finger protein 24"/>
    <property type="match status" value="1"/>
</dbReference>
<keyword evidence="7" id="KW-0805">Transcription regulation</keyword>
<dbReference type="PANTHER" id="PTHR14003">
    <property type="entry name" value="TRANSCRIPTIONAL REPRESSOR PROTEIN YY"/>
    <property type="match status" value="1"/>
</dbReference>
<dbReference type="GO" id="GO:0031519">
    <property type="term" value="C:PcG protein complex"/>
    <property type="evidence" value="ECO:0007669"/>
    <property type="project" value="TreeGrafter"/>
</dbReference>
<gene>
    <name evidence="14" type="ORF">EI555_018628</name>
</gene>
<evidence type="ECO:0000256" key="3">
    <source>
        <dbReference type="ARBA" id="ARBA00022723"/>
    </source>
</evidence>
<evidence type="ECO:0000313" key="15">
    <source>
        <dbReference type="Proteomes" id="UP000308365"/>
    </source>
</evidence>
<name>A0A4U1FTZ9_MONMO</name>
<organism evidence="14 15">
    <name type="scientific">Monodon monoceros</name>
    <name type="common">Narwhal</name>
    <name type="synonym">Ceratodon monodon</name>
    <dbReference type="NCBI Taxonomy" id="40151"/>
    <lineage>
        <taxon>Eukaryota</taxon>
        <taxon>Metazoa</taxon>
        <taxon>Chordata</taxon>
        <taxon>Craniata</taxon>
        <taxon>Vertebrata</taxon>
        <taxon>Euteleostomi</taxon>
        <taxon>Mammalia</taxon>
        <taxon>Eutheria</taxon>
        <taxon>Laurasiatheria</taxon>
        <taxon>Artiodactyla</taxon>
        <taxon>Whippomorpha</taxon>
        <taxon>Cetacea</taxon>
        <taxon>Odontoceti</taxon>
        <taxon>Monodontidae</taxon>
        <taxon>Monodon</taxon>
    </lineage>
</organism>
<dbReference type="PROSITE" id="PS50157">
    <property type="entry name" value="ZINC_FINGER_C2H2_2"/>
    <property type="match status" value="14"/>
</dbReference>
<feature type="domain" description="C2H2-type" evidence="13">
    <location>
        <begin position="254"/>
        <end position="281"/>
    </location>
</feature>
<keyword evidence="3" id="KW-0479">Metal-binding</keyword>
<feature type="compositionally biased region" description="Basic and acidic residues" evidence="12">
    <location>
        <begin position="74"/>
        <end position="90"/>
    </location>
</feature>
<evidence type="ECO:0000256" key="1">
    <source>
        <dbReference type="ARBA" id="ARBA00004123"/>
    </source>
</evidence>
<dbReference type="InterPro" id="IPR036236">
    <property type="entry name" value="Znf_C2H2_sf"/>
</dbReference>
<evidence type="ECO:0000256" key="9">
    <source>
        <dbReference type="ARBA" id="ARBA00023163"/>
    </source>
</evidence>
<dbReference type="AlphaFoldDB" id="A0A4U1FTZ9"/>
<dbReference type="GO" id="GO:0000978">
    <property type="term" value="F:RNA polymerase II cis-regulatory region sequence-specific DNA binding"/>
    <property type="evidence" value="ECO:0007669"/>
    <property type="project" value="TreeGrafter"/>
</dbReference>
<dbReference type="FunFam" id="3.30.160.60:FF:000380">
    <property type="entry name" value="zinc finger protein 2 isoform X2"/>
    <property type="match status" value="1"/>
</dbReference>
<feature type="region of interest" description="Disordered" evidence="12">
    <location>
        <begin position="65"/>
        <end position="90"/>
    </location>
</feature>
<feature type="non-terminal residue" evidence="14">
    <location>
        <position position="1"/>
    </location>
</feature>
<dbReference type="FunFam" id="3.30.160.60:FF:000016">
    <property type="entry name" value="zinc finger protein 37 homolog"/>
    <property type="match status" value="3"/>
</dbReference>
<dbReference type="SMART" id="SM00355">
    <property type="entry name" value="ZnF_C2H2"/>
    <property type="match status" value="13"/>
</dbReference>
<keyword evidence="9" id="KW-0804">Transcription</keyword>
<feature type="domain" description="C2H2-type" evidence="13">
    <location>
        <begin position="394"/>
        <end position="421"/>
    </location>
</feature>
<feature type="domain" description="C2H2-type" evidence="13">
    <location>
        <begin position="338"/>
        <end position="365"/>
    </location>
</feature>
<dbReference type="GO" id="GO:0045892">
    <property type="term" value="P:negative regulation of DNA-templated transcription"/>
    <property type="evidence" value="ECO:0007669"/>
    <property type="project" value="UniProtKB-ARBA"/>
</dbReference>
<feature type="domain" description="C2H2-type" evidence="13">
    <location>
        <begin position="450"/>
        <end position="477"/>
    </location>
</feature>
<dbReference type="FunFam" id="3.30.160.60:FF:000688">
    <property type="entry name" value="zinc finger protein 197 isoform X1"/>
    <property type="match status" value="1"/>
</dbReference>
<evidence type="ECO:0000256" key="5">
    <source>
        <dbReference type="ARBA" id="ARBA00022771"/>
    </source>
</evidence>
<feature type="region of interest" description="Disordered" evidence="12">
    <location>
        <begin position="611"/>
        <end position="637"/>
    </location>
</feature>
<dbReference type="GO" id="GO:0008270">
    <property type="term" value="F:zinc ion binding"/>
    <property type="evidence" value="ECO:0007669"/>
    <property type="project" value="UniProtKB-KW"/>
</dbReference>
<feature type="domain" description="C2H2-type" evidence="13">
    <location>
        <begin position="796"/>
        <end position="826"/>
    </location>
</feature>
<protein>
    <recommendedName>
        <fullName evidence="13">C2H2-type domain-containing protein</fullName>
    </recommendedName>
</protein>
<feature type="domain" description="C2H2-type" evidence="13">
    <location>
        <begin position="282"/>
        <end position="309"/>
    </location>
</feature>
<evidence type="ECO:0000313" key="14">
    <source>
        <dbReference type="EMBL" id="TKC53875.1"/>
    </source>
</evidence>
<evidence type="ECO:0000256" key="11">
    <source>
        <dbReference type="PROSITE-ProRule" id="PRU00042"/>
    </source>
</evidence>
<keyword evidence="4" id="KW-0677">Repeat</keyword>
<dbReference type="FunFam" id="3.30.160.60:FF:002343">
    <property type="entry name" value="Zinc finger protein 33A"/>
    <property type="match status" value="1"/>
</dbReference>
<feature type="domain" description="C2H2-type" evidence="13">
    <location>
        <begin position="706"/>
        <end position="733"/>
    </location>
</feature>
<dbReference type="GO" id="GO:0005667">
    <property type="term" value="C:transcription regulator complex"/>
    <property type="evidence" value="ECO:0007669"/>
    <property type="project" value="TreeGrafter"/>
</dbReference>
<evidence type="ECO:0000256" key="7">
    <source>
        <dbReference type="ARBA" id="ARBA00023015"/>
    </source>
</evidence>
<feature type="domain" description="C2H2-type" evidence="13">
    <location>
        <begin position="170"/>
        <end position="197"/>
    </location>
</feature>
<evidence type="ECO:0000256" key="10">
    <source>
        <dbReference type="ARBA" id="ARBA00023242"/>
    </source>
</evidence>
<feature type="non-terminal residue" evidence="14">
    <location>
        <position position="1026"/>
    </location>
</feature>
<dbReference type="InterPro" id="IPR013087">
    <property type="entry name" value="Znf_C2H2_type"/>
</dbReference>
<comment type="subcellular location">
    <subcellularLocation>
        <location evidence="1">Nucleus</location>
    </subcellularLocation>
</comment>
<dbReference type="GO" id="GO:0031981">
    <property type="term" value="C:nuclear lumen"/>
    <property type="evidence" value="ECO:0007669"/>
    <property type="project" value="UniProtKB-ARBA"/>
</dbReference>
<dbReference type="FunFam" id="3.30.160.60:FF:002090">
    <property type="entry name" value="Zinc finger protein 473"/>
    <property type="match status" value="2"/>
</dbReference>
<feature type="domain" description="C2H2-type" evidence="13">
    <location>
        <begin position="366"/>
        <end position="393"/>
    </location>
</feature>
<evidence type="ECO:0000256" key="8">
    <source>
        <dbReference type="ARBA" id="ARBA00023125"/>
    </source>
</evidence>
<dbReference type="GO" id="GO:0000981">
    <property type="term" value="F:DNA-binding transcription factor activity, RNA polymerase II-specific"/>
    <property type="evidence" value="ECO:0007669"/>
    <property type="project" value="TreeGrafter"/>
</dbReference>
<feature type="domain" description="C2H2-type" evidence="13">
    <location>
        <begin position="310"/>
        <end position="337"/>
    </location>
</feature>
<proteinExistence type="inferred from homology"/>
<keyword evidence="6" id="KW-0862">Zinc</keyword>
<dbReference type="EMBL" id="RWIC01000002">
    <property type="protein sequence ID" value="TKC53875.1"/>
    <property type="molecule type" value="Genomic_DNA"/>
</dbReference>
<sequence>TSLKCVIEESAPKENSHTGEVLQTVLLERHESCETEDYGYREIQRNERDFEYQWRSDKRNYRGVPVTHKKNLTGRRDQHGRRDEGDKPIENRLGLSFQSHLAELQMFPTEGPLYEYHQVEKSNSSGSSLSVLQRILPSVQTNIFNEYGNDFWHSSLLTEDQKAYIREKPYKCDEYDKAVNHGSQLTNHQVIHTGVKPYKCNVCGKAFNQSSHLTRHQRIHTRGKHHKCEECGKGFSYSSHLLRHRRIHTGEKPYQCSECDKAFSVYSSLIYHQVVHTREKPYKCNECGKVFSQSSSLTNHRRIHTGEKPYKCNKCGKAFNQSSHLTRHQVMHTGEKPYKCSECGKVFTQNSSLVSHRRIHTGEKPYKCNECGKAFGVYSSLTYHQVTHTREKPYKCNECGKVFSQSSSLPSHRRIHTGEKPYKCNQCGKSFIHCSNFNRHKKIHTGEKPYQCSECGKVFTQNSSLISHRRIHAREESTLKRSYISVTYRTEDLYRLRNSLDIRYTSLMKHKNVISKLQNIARFLLESSFTNVMNDTYGSLYLVDMSHIHMIKKLQPKANSDKGEVFQTVMVASPESHEIKGFYLREIQEYMHGFECQWRDDEGDHKGMSINHNENLTVGRDQHSRSDAGNKPIENRRGSSFQDELQILQTEGKIVECNQAVRTVNSIASVSPLRRTPSGCTSISSMYENDPSVLTQDQDAHREKPSKCNECDVTFLQGSDLTRHQRIHTGGKPYKCGVRGRAFSQRTHSAHHWSTHARAKPYTCNECGRVYSLLDAQKSQAGGKPHKCGCPGKASVLCSDLVNQPSAFGKRSHLAKHERAHTGEKPHKCNARGRRVRVLSGLKRHQDSVKRSFWRECLQVTRVCKTFTQGSHLTSHRIIHTGETLTSVWNVARLLGTVLNSGFTEYFILTNAMNMAVLEIIAHSLECTRLQNIRLSEKPHKSTVHAKALTQRSELWNRRGFILESKLSKVLNVVMFFIKYSHLGCNEVIHADQKLYTCTECGNTFKKTVCPEDFTKKFILGRSVTN</sequence>
<evidence type="ECO:0000256" key="2">
    <source>
        <dbReference type="ARBA" id="ARBA00006991"/>
    </source>
</evidence>
<dbReference type="PROSITE" id="PS00028">
    <property type="entry name" value="ZINC_FINGER_C2H2_1"/>
    <property type="match status" value="11"/>
</dbReference>
<comment type="caution">
    <text evidence="14">The sequence shown here is derived from an EMBL/GenBank/DDBJ whole genome shotgun (WGS) entry which is preliminary data.</text>
</comment>
<comment type="similarity">
    <text evidence="2">Belongs to the krueppel C2H2-type zinc-finger protein family.</text>
</comment>
<feature type="domain" description="C2H2-type" evidence="13">
    <location>
        <begin position="734"/>
        <end position="761"/>
    </location>
</feature>
<evidence type="ECO:0000256" key="4">
    <source>
        <dbReference type="ARBA" id="ARBA00022737"/>
    </source>
</evidence>
<feature type="compositionally biased region" description="Basic and acidic residues" evidence="12">
    <location>
        <begin position="620"/>
        <end position="637"/>
    </location>
</feature>
<dbReference type="Gene3D" id="3.30.160.60">
    <property type="entry name" value="Classic Zinc Finger"/>
    <property type="match status" value="16"/>
</dbReference>
<reference evidence="15" key="1">
    <citation type="journal article" date="2019" name="IScience">
        <title>Narwhal Genome Reveals Long-Term Low Genetic Diversity despite Current Large Abundance Size.</title>
        <authorList>
            <person name="Westbury M.V."/>
            <person name="Petersen B."/>
            <person name="Garde E."/>
            <person name="Heide-Jorgensen M.P."/>
            <person name="Lorenzen E.D."/>
        </authorList>
    </citation>
    <scope>NUCLEOTIDE SEQUENCE [LARGE SCALE GENOMIC DNA]</scope>
</reference>
<feature type="domain" description="C2H2-type" evidence="13">
    <location>
        <begin position="422"/>
        <end position="449"/>
    </location>
</feature>
<evidence type="ECO:0000259" key="13">
    <source>
        <dbReference type="PROSITE" id="PS50157"/>
    </source>
</evidence>
<dbReference type="PANTHER" id="PTHR14003:SF23">
    <property type="entry name" value="ZINC FINGER PROTEIN 143"/>
    <property type="match status" value="1"/>
</dbReference>
<dbReference type="GO" id="GO:0000785">
    <property type="term" value="C:chromatin"/>
    <property type="evidence" value="ECO:0007669"/>
    <property type="project" value="TreeGrafter"/>
</dbReference>